<dbReference type="SUPFAM" id="SSF51735">
    <property type="entry name" value="NAD(P)-binding Rossmann-fold domains"/>
    <property type="match status" value="1"/>
</dbReference>
<dbReference type="PANTHER" id="PTHR43639:SF1">
    <property type="entry name" value="SHORT-CHAIN DEHYDROGENASE_REDUCTASE FAMILY PROTEIN"/>
    <property type="match status" value="1"/>
</dbReference>
<evidence type="ECO:0000256" key="1">
    <source>
        <dbReference type="ARBA" id="ARBA00006484"/>
    </source>
</evidence>
<proteinExistence type="inferred from homology"/>
<evidence type="ECO:0000313" key="4">
    <source>
        <dbReference type="Proteomes" id="UP000261212"/>
    </source>
</evidence>
<dbReference type="EMBL" id="QUSM01000002">
    <property type="protein sequence ID" value="RGD75144.1"/>
    <property type="molecule type" value="Genomic_DNA"/>
</dbReference>
<dbReference type="GeneID" id="98000563"/>
<dbReference type="NCBIfam" id="NF005559">
    <property type="entry name" value="PRK07231.1"/>
    <property type="match status" value="1"/>
</dbReference>
<accession>A0A3E3E0R2</accession>
<comment type="caution">
    <text evidence="3">The sequence shown here is derived from an EMBL/GenBank/DDBJ whole genome shotgun (WGS) entry which is preliminary data.</text>
</comment>
<dbReference type="GO" id="GO:0008206">
    <property type="term" value="P:bile acid metabolic process"/>
    <property type="evidence" value="ECO:0007669"/>
    <property type="project" value="UniProtKB-ARBA"/>
</dbReference>
<sequence length="250" mass="27287">MLKGKVAIVTGAGTGIGKAIAELFGKNRADVVINYRSSEKSANEVKETIEKMGSKAITIKADISNYEDCVNLVNKTIEEFGHIDILVNNSGMGLSKNSILDITNEEYHKLMQINMDGTYYMTTLVLKQMEEQKTGGSIVSISSSAVEQPSSGNGAYAMSKAGVELLMRSVAQNHGINKIRCNIVAPGPTETDMVREFFSEEKRKRVTNEIPLRKFSEPAEIAQAVLFFASDMSSNVTGQKIHVDGGRTIR</sequence>
<dbReference type="RefSeq" id="WP_007050248.1">
    <property type="nucleotide sequence ID" value="NZ_CABKNJ010000001.1"/>
</dbReference>
<protein>
    <submittedName>
        <fullName evidence="3">SDR family oxidoreductase</fullName>
    </submittedName>
</protein>
<evidence type="ECO:0000256" key="2">
    <source>
        <dbReference type="ARBA" id="ARBA00023002"/>
    </source>
</evidence>
<comment type="similarity">
    <text evidence="1">Belongs to the short-chain dehydrogenases/reductases (SDR) family.</text>
</comment>
<dbReference type="PRINTS" id="PR00080">
    <property type="entry name" value="SDRFAMILY"/>
</dbReference>
<dbReference type="InterPro" id="IPR020904">
    <property type="entry name" value="Sc_DH/Rdtase_CS"/>
</dbReference>
<dbReference type="FunFam" id="3.40.50.720:FF:000084">
    <property type="entry name" value="Short-chain dehydrogenase reductase"/>
    <property type="match status" value="1"/>
</dbReference>
<name>A0A3E3E0R2_9FIRM</name>
<dbReference type="GO" id="GO:0016491">
    <property type="term" value="F:oxidoreductase activity"/>
    <property type="evidence" value="ECO:0007669"/>
    <property type="project" value="UniProtKB-KW"/>
</dbReference>
<reference evidence="3 4" key="1">
    <citation type="submission" date="2018-08" db="EMBL/GenBank/DDBJ databases">
        <title>A genome reference for cultivated species of the human gut microbiota.</title>
        <authorList>
            <person name="Zou Y."/>
            <person name="Xue W."/>
            <person name="Luo G."/>
        </authorList>
    </citation>
    <scope>NUCLEOTIDE SEQUENCE [LARGE SCALE GENOMIC DNA]</scope>
    <source>
        <strain evidence="3 4">AM25-6</strain>
    </source>
</reference>
<dbReference type="Proteomes" id="UP000261212">
    <property type="component" value="Unassembled WGS sequence"/>
</dbReference>
<gene>
    <name evidence="3" type="ORF">DW687_02135</name>
</gene>
<evidence type="ECO:0000313" key="3">
    <source>
        <dbReference type="EMBL" id="RGD75144.1"/>
    </source>
</evidence>
<dbReference type="Pfam" id="PF13561">
    <property type="entry name" value="adh_short_C2"/>
    <property type="match status" value="1"/>
</dbReference>
<keyword evidence="2" id="KW-0560">Oxidoreductase</keyword>
<dbReference type="AlphaFoldDB" id="A0A3E3E0R2"/>
<organism evidence="3 4">
    <name type="scientific">Anaerofustis stercorihominis</name>
    <dbReference type="NCBI Taxonomy" id="214853"/>
    <lineage>
        <taxon>Bacteria</taxon>
        <taxon>Bacillati</taxon>
        <taxon>Bacillota</taxon>
        <taxon>Clostridia</taxon>
        <taxon>Eubacteriales</taxon>
        <taxon>Eubacteriaceae</taxon>
        <taxon>Anaerofustis</taxon>
    </lineage>
</organism>
<dbReference type="InterPro" id="IPR002347">
    <property type="entry name" value="SDR_fam"/>
</dbReference>
<dbReference type="InterPro" id="IPR036291">
    <property type="entry name" value="NAD(P)-bd_dom_sf"/>
</dbReference>
<dbReference type="PROSITE" id="PS00061">
    <property type="entry name" value="ADH_SHORT"/>
    <property type="match status" value="1"/>
</dbReference>
<dbReference type="PRINTS" id="PR00081">
    <property type="entry name" value="GDHRDH"/>
</dbReference>
<dbReference type="Gene3D" id="3.40.50.720">
    <property type="entry name" value="NAD(P)-binding Rossmann-like Domain"/>
    <property type="match status" value="1"/>
</dbReference>
<dbReference type="PANTHER" id="PTHR43639">
    <property type="entry name" value="OXIDOREDUCTASE, SHORT-CHAIN DEHYDROGENASE/REDUCTASE FAMILY (AFU_ORTHOLOGUE AFUA_5G02870)"/>
    <property type="match status" value="1"/>
</dbReference>